<evidence type="ECO:0000313" key="3">
    <source>
        <dbReference type="EMBL" id="MQW32533.1"/>
    </source>
</evidence>
<dbReference type="EMBL" id="WISR01000072">
    <property type="protein sequence ID" value="MQW32533.1"/>
    <property type="molecule type" value="Genomic_DNA"/>
</dbReference>
<feature type="transmembrane region" description="Helical" evidence="2">
    <location>
        <begin position="12"/>
        <end position="35"/>
    </location>
</feature>
<sequence>MHYRPEIDGLRAVAVIPVLLFHAGFISGGFAGVGARSVRGTFARDLRSRKACFRERQRRPGGAHAHSLWSRKIG</sequence>
<keyword evidence="2" id="KW-1133">Transmembrane helix</keyword>
<name>A0AAW9TLF0_RHIML</name>
<feature type="region of interest" description="Disordered" evidence="1">
    <location>
        <begin position="55"/>
        <end position="74"/>
    </location>
</feature>
<evidence type="ECO:0008006" key="5">
    <source>
        <dbReference type="Google" id="ProtNLM"/>
    </source>
</evidence>
<keyword evidence="2" id="KW-0472">Membrane</keyword>
<reference evidence="3 4" key="1">
    <citation type="journal article" date="2013" name="Genome Biol.">
        <title>Comparative genomics of the core and accessory genomes of 48 Sinorhizobium strains comprising five genospecies.</title>
        <authorList>
            <person name="Sugawara M."/>
            <person name="Epstein B."/>
            <person name="Badgley B.D."/>
            <person name="Unno T."/>
            <person name="Xu L."/>
            <person name="Reese J."/>
            <person name="Gyaneshwar P."/>
            <person name="Denny R."/>
            <person name="Mudge J."/>
            <person name="Bharti A.K."/>
            <person name="Farmer A.D."/>
            <person name="May G.D."/>
            <person name="Woodward J.E."/>
            <person name="Medigue C."/>
            <person name="Vallenet D."/>
            <person name="Lajus A."/>
            <person name="Rouy Z."/>
            <person name="Martinez-Vaz B."/>
            <person name="Tiffin P."/>
            <person name="Young N.D."/>
            <person name="Sadowsky M.J."/>
        </authorList>
    </citation>
    <scope>NUCLEOTIDE SEQUENCE [LARGE SCALE GENOMIC DNA]</scope>
    <source>
        <strain evidence="3 4">N6B1</strain>
    </source>
</reference>
<keyword evidence="2" id="KW-0812">Transmembrane</keyword>
<gene>
    <name evidence="3" type="ORF">GHK53_06830</name>
</gene>
<organism evidence="3 4">
    <name type="scientific">Rhizobium meliloti</name>
    <name type="common">Ensifer meliloti</name>
    <name type="synonym">Sinorhizobium meliloti</name>
    <dbReference type="NCBI Taxonomy" id="382"/>
    <lineage>
        <taxon>Bacteria</taxon>
        <taxon>Pseudomonadati</taxon>
        <taxon>Pseudomonadota</taxon>
        <taxon>Alphaproteobacteria</taxon>
        <taxon>Hyphomicrobiales</taxon>
        <taxon>Rhizobiaceae</taxon>
        <taxon>Sinorhizobium/Ensifer group</taxon>
        <taxon>Sinorhizobium</taxon>
    </lineage>
</organism>
<evidence type="ECO:0000256" key="1">
    <source>
        <dbReference type="SAM" id="MobiDB-lite"/>
    </source>
</evidence>
<evidence type="ECO:0000256" key="2">
    <source>
        <dbReference type="SAM" id="Phobius"/>
    </source>
</evidence>
<comment type="caution">
    <text evidence="3">The sequence shown here is derived from an EMBL/GenBank/DDBJ whole genome shotgun (WGS) entry which is preliminary data.</text>
</comment>
<proteinExistence type="predicted"/>
<evidence type="ECO:0000313" key="4">
    <source>
        <dbReference type="Proteomes" id="UP000429484"/>
    </source>
</evidence>
<accession>A0AAW9TLF0</accession>
<protein>
    <recommendedName>
        <fullName evidence="5">Acyltransferase</fullName>
    </recommendedName>
</protein>
<dbReference type="Proteomes" id="UP000429484">
    <property type="component" value="Unassembled WGS sequence"/>
</dbReference>
<dbReference type="AlphaFoldDB" id="A0AAW9TLF0"/>